<sequence length="75" mass="8104">MDIRKLFGENVRHYRLAAGLSQEAVAERMGVDRAYVSLIERGEQNATLLSVHEAAQALRVKPAALFADPPGGTAV</sequence>
<dbReference type="GO" id="GO:0003677">
    <property type="term" value="F:DNA binding"/>
    <property type="evidence" value="ECO:0007669"/>
    <property type="project" value="UniProtKB-KW"/>
</dbReference>
<accession>A0A292YXU1</accession>
<dbReference type="Gene3D" id="1.10.260.40">
    <property type="entry name" value="lambda repressor-like DNA-binding domains"/>
    <property type="match status" value="1"/>
</dbReference>
<gene>
    <name evidence="3" type="ORF">SFOMI_0464</name>
</gene>
<protein>
    <submittedName>
        <fullName evidence="3">Predicted transcriptional regulator</fullName>
    </submittedName>
</protein>
<dbReference type="InterPro" id="IPR010982">
    <property type="entry name" value="Lambda_DNA-bd_dom_sf"/>
</dbReference>
<dbReference type="GO" id="GO:0005829">
    <property type="term" value="C:cytosol"/>
    <property type="evidence" value="ECO:0007669"/>
    <property type="project" value="TreeGrafter"/>
</dbReference>
<dbReference type="SUPFAM" id="SSF47413">
    <property type="entry name" value="lambda repressor-like DNA-binding domains"/>
    <property type="match status" value="1"/>
</dbReference>
<dbReference type="PROSITE" id="PS50943">
    <property type="entry name" value="HTH_CROC1"/>
    <property type="match status" value="1"/>
</dbReference>
<comment type="caution">
    <text evidence="3">The sequence shown here is derived from an EMBL/GenBank/DDBJ whole genome shotgun (WGS) entry which is preliminary data.</text>
</comment>
<evidence type="ECO:0000256" key="1">
    <source>
        <dbReference type="ARBA" id="ARBA00023125"/>
    </source>
</evidence>
<dbReference type="GO" id="GO:0003700">
    <property type="term" value="F:DNA-binding transcription factor activity"/>
    <property type="evidence" value="ECO:0007669"/>
    <property type="project" value="TreeGrafter"/>
</dbReference>
<reference evidence="3 4" key="1">
    <citation type="journal article" date="2013" name="Biodegradation">
        <title>Occurrence of 4-tert-butylphenol (4-t-BP) biodegradation in an aquatic sample caused by the presence of Spirodela polyrrhiza and isolation of a 4-t-BP-utilizing bacterium.</title>
        <authorList>
            <person name="Ogata Y."/>
            <person name="Toyama T."/>
            <person name="Yu N."/>
            <person name="Wang X."/>
            <person name="Sei K."/>
            <person name="Ike M."/>
        </authorList>
    </citation>
    <scope>NUCLEOTIDE SEQUENCE [LARGE SCALE GENOMIC DNA]</scope>
    <source>
        <strain evidence="3 4">OMI</strain>
    </source>
</reference>
<proteinExistence type="predicted"/>
<dbReference type="PANTHER" id="PTHR46797">
    <property type="entry name" value="HTH-TYPE TRANSCRIPTIONAL REGULATOR"/>
    <property type="match status" value="1"/>
</dbReference>
<dbReference type="InterPro" id="IPR050807">
    <property type="entry name" value="TransReg_Diox_bact_type"/>
</dbReference>
<dbReference type="Proteomes" id="UP000221538">
    <property type="component" value="Unassembled WGS sequence"/>
</dbReference>
<evidence type="ECO:0000259" key="2">
    <source>
        <dbReference type="PROSITE" id="PS50943"/>
    </source>
</evidence>
<dbReference type="RefSeq" id="WP_099185273.1">
    <property type="nucleotide sequence ID" value="NZ_BEWI01000030.1"/>
</dbReference>
<name>A0A292YXU1_SPHSA</name>
<dbReference type="EMBL" id="BEWI01000030">
    <property type="protein sequence ID" value="GAY19942.1"/>
    <property type="molecule type" value="Genomic_DNA"/>
</dbReference>
<dbReference type="PANTHER" id="PTHR46797:SF1">
    <property type="entry name" value="METHYLPHOSPHONATE SYNTHASE"/>
    <property type="match status" value="1"/>
</dbReference>
<dbReference type="SMART" id="SM00530">
    <property type="entry name" value="HTH_XRE"/>
    <property type="match status" value="1"/>
</dbReference>
<keyword evidence="1" id="KW-0238">DNA-binding</keyword>
<feature type="domain" description="HTH cro/C1-type" evidence="2">
    <location>
        <begin position="11"/>
        <end position="65"/>
    </location>
</feature>
<dbReference type="InterPro" id="IPR001387">
    <property type="entry name" value="Cro/C1-type_HTH"/>
</dbReference>
<evidence type="ECO:0000313" key="4">
    <source>
        <dbReference type="Proteomes" id="UP000221538"/>
    </source>
</evidence>
<dbReference type="Pfam" id="PF01381">
    <property type="entry name" value="HTH_3"/>
    <property type="match status" value="1"/>
</dbReference>
<dbReference type="CDD" id="cd00093">
    <property type="entry name" value="HTH_XRE"/>
    <property type="match status" value="1"/>
</dbReference>
<evidence type="ECO:0000313" key="3">
    <source>
        <dbReference type="EMBL" id="GAY19942.1"/>
    </source>
</evidence>
<organism evidence="3 4">
    <name type="scientific">Sphingobium fuliginis (strain ATCC 27551)</name>
    <dbReference type="NCBI Taxonomy" id="336203"/>
    <lineage>
        <taxon>Bacteria</taxon>
        <taxon>Pseudomonadati</taxon>
        <taxon>Pseudomonadota</taxon>
        <taxon>Alphaproteobacteria</taxon>
        <taxon>Sphingomonadales</taxon>
        <taxon>Sphingomonadaceae</taxon>
        <taxon>Sphingobium</taxon>
    </lineage>
</organism>
<dbReference type="AlphaFoldDB" id="A0A292YXU1"/>
<reference evidence="3 4" key="2">
    <citation type="journal article" date="2013" name="Environ. Sci. Technol.">
        <title>The 4-tert-butylphenol-utilizing bacterium Sphingobium fuliginis OMI can degrade bisphenols via phenolic ring hydroxylation and meta-cleavage pathway.</title>
        <authorList>
            <person name="Ogata Y."/>
            <person name="Goda S."/>
            <person name="Toyama T."/>
            <person name="Sei K."/>
            <person name="Ike M."/>
        </authorList>
    </citation>
    <scope>NUCLEOTIDE SEQUENCE [LARGE SCALE GENOMIC DNA]</scope>
    <source>
        <strain evidence="3 4">OMI</strain>
    </source>
</reference>